<comment type="similarity">
    <text evidence="1 4">Belongs to the D-isomer specific 2-hydroxyacid dehydrogenase family.</text>
</comment>
<protein>
    <submittedName>
        <fullName evidence="7">2-hydroxyacid dehydrogenase</fullName>
    </submittedName>
    <submittedName>
        <fullName evidence="8">D-lactate dehydrogenase</fullName>
    </submittedName>
</protein>
<dbReference type="SUPFAM" id="SSF52283">
    <property type="entry name" value="Formate/glycerate dehydrogenase catalytic domain-like"/>
    <property type="match status" value="1"/>
</dbReference>
<dbReference type="FunFam" id="3.40.50.720:FF:000292">
    <property type="entry name" value="Putative D-lactate dehydrogenase"/>
    <property type="match status" value="1"/>
</dbReference>
<dbReference type="InterPro" id="IPR036291">
    <property type="entry name" value="NAD(P)-bd_dom_sf"/>
</dbReference>
<dbReference type="PROSITE" id="PS00065">
    <property type="entry name" value="D_2_HYDROXYACID_DH_1"/>
    <property type="match status" value="1"/>
</dbReference>
<evidence type="ECO:0000259" key="5">
    <source>
        <dbReference type="Pfam" id="PF00389"/>
    </source>
</evidence>
<reference evidence="8 9" key="1">
    <citation type="submission" date="2018-03" db="EMBL/GenBank/DDBJ databases">
        <title>Genomic Encyclopedia of Archaeal and Bacterial Type Strains, Phase II (KMG-II): from individual species to whole genera.</title>
        <authorList>
            <person name="Goeker M."/>
        </authorList>
    </citation>
    <scope>NUCLEOTIDE SEQUENCE [LARGE SCALE GENOMIC DNA]</scope>
    <source>
        <strain evidence="8 9">DSM 27267</strain>
    </source>
</reference>
<dbReference type="GO" id="GO:0008720">
    <property type="term" value="F:D-lactate dehydrogenase (NAD+) activity"/>
    <property type="evidence" value="ECO:0007669"/>
    <property type="project" value="TreeGrafter"/>
</dbReference>
<evidence type="ECO:0000256" key="4">
    <source>
        <dbReference type="RuleBase" id="RU003719"/>
    </source>
</evidence>
<evidence type="ECO:0000313" key="8">
    <source>
        <dbReference type="EMBL" id="PSK84521.1"/>
    </source>
</evidence>
<keyword evidence="10" id="KW-1185">Reference proteome</keyword>
<evidence type="ECO:0000313" key="7">
    <source>
        <dbReference type="EMBL" id="GET20693.1"/>
    </source>
</evidence>
<feature type="domain" description="D-isomer specific 2-hydroxyacid dehydrogenase catalytic" evidence="5">
    <location>
        <begin position="10"/>
        <end position="335"/>
    </location>
</feature>
<evidence type="ECO:0000313" key="10">
    <source>
        <dbReference type="Proteomes" id="UP000396862"/>
    </source>
</evidence>
<dbReference type="Gene3D" id="3.40.50.720">
    <property type="entry name" value="NAD(P)-binding Rossmann-like Domain"/>
    <property type="match status" value="2"/>
</dbReference>
<reference evidence="7 10" key="2">
    <citation type="submission" date="2019-10" db="EMBL/GenBank/DDBJ databases">
        <title>Prolixibacter strains distinguished by the presence of nitrate reductase genes were adept at nitrate-dependent anaerobic corrosion of metallic iron and carbon steel.</title>
        <authorList>
            <person name="Iino T."/>
            <person name="Shono N."/>
            <person name="Ito K."/>
            <person name="Nakamura R."/>
            <person name="Sueoka K."/>
            <person name="Harayama S."/>
            <person name="Ohkuma M."/>
        </authorList>
    </citation>
    <scope>NUCLEOTIDE SEQUENCE [LARGE SCALE GENOMIC DNA]</scope>
    <source>
        <strain evidence="7 10">MIC1-1</strain>
    </source>
</reference>
<dbReference type="Pfam" id="PF02826">
    <property type="entry name" value="2-Hacid_dh_C"/>
    <property type="match status" value="1"/>
</dbReference>
<dbReference type="GO" id="GO:0051287">
    <property type="term" value="F:NAD binding"/>
    <property type="evidence" value="ECO:0007669"/>
    <property type="project" value="InterPro"/>
</dbReference>
<sequence>MTEEKKQPLIALFDTKPYDKEVFDQLNSEYGYKIKYFQYHITPDNCILAKDADVVVVFVNDIISKEVIDQLTGFGVKLIALRCSGFNNVDLKYAKGKIPIVRVPAYSPNAIAEHTVALMMTLNRKIHRAYFRTRDSNFTLNGLMGFTMQGKTAGVIGTGKIGRALVKILRGFDMEVLAYDPFPDKEYAKKEGFRYVDLDTLMQTSDIISLNCPLTRETKWLIDKDAIDMMKPGVMIINTGRGKLIKTSDLIDGLKSGQVGSAGLDVYEEESEYFFEDLSDRVLFDDTLARLLTFNNVIITSHQAFFTREAMFNIAGTTMGNIRAFLENNELLNEVVFNPQS</sequence>
<dbReference type="PANTHER" id="PTHR43026">
    <property type="entry name" value="2-HYDROXYACID DEHYDROGENASE HOMOLOG 1-RELATED"/>
    <property type="match status" value="1"/>
</dbReference>
<dbReference type="Proteomes" id="UP000396862">
    <property type="component" value="Unassembled WGS sequence"/>
</dbReference>
<evidence type="ECO:0000256" key="3">
    <source>
        <dbReference type="ARBA" id="ARBA00023027"/>
    </source>
</evidence>
<evidence type="ECO:0000313" key="9">
    <source>
        <dbReference type="Proteomes" id="UP000240621"/>
    </source>
</evidence>
<evidence type="ECO:0000259" key="6">
    <source>
        <dbReference type="Pfam" id="PF02826"/>
    </source>
</evidence>
<keyword evidence="2 4" id="KW-0560">Oxidoreductase</keyword>
<comment type="caution">
    <text evidence="8">The sequence shown here is derived from an EMBL/GenBank/DDBJ whole genome shotgun (WGS) entry which is preliminary data.</text>
</comment>
<evidence type="ECO:0000256" key="2">
    <source>
        <dbReference type="ARBA" id="ARBA00023002"/>
    </source>
</evidence>
<proteinExistence type="inferred from homology"/>
<dbReference type="InterPro" id="IPR006140">
    <property type="entry name" value="D-isomer_DH_NAD-bd"/>
</dbReference>
<dbReference type="InterPro" id="IPR029752">
    <property type="entry name" value="D-isomer_DH_CS1"/>
</dbReference>
<dbReference type="EMBL" id="PYGC01000002">
    <property type="protein sequence ID" value="PSK84521.1"/>
    <property type="molecule type" value="Genomic_DNA"/>
</dbReference>
<dbReference type="CDD" id="cd12183">
    <property type="entry name" value="LDH_like_2"/>
    <property type="match status" value="1"/>
</dbReference>
<dbReference type="Pfam" id="PF00389">
    <property type="entry name" value="2-Hacid_dh"/>
    <property type="match status" value="1"/>
</dbReference>
<dbReference type="OrthoDB" id="9777288at2"/>
<dbReference type="PANTHER" id="PTHR43026:SF1">
    <property type="entry name" value="2-HYDROXYACID DEHYDROGENASE HOMOLOG 1-RELATED"/>
    <property type="match status" value="1"/>
</dbReference>
<dbReference type="EMBL" id="BLAU01000001">
    <property type="protein sequence ID" value="GET20693.1"/>
    <property type="molecule type" value="Genomic_DNA"/>
</dbReference>
<dbReference type="Proteomes" id="UP000240621">
    <property type="component" value="Unassembled WGS sequence"/>
</dbReference>
<dbReference type="InterPro" id="IPR006139">
    <property type="entry name" value="D-isomer_2_OHA_DH_cat_dom"/>
</dbReference>
<dbReference type="AlphaFoldDB" id="A0A2P8CHS0"/>
<evidence type="ECO:0000256" key="1">
    <source>
        <dbReference type="ARBA" id="ARBA00005854"/>
    </source>
</evidence>
<dbReference type="InterPro" id="IPR058205">
    <property type="entry name" value="D-LDH-like"/>
</dbReference>
<gene>
    <name evidence="8" type="ORF">CLV93_102310</name>
    <name evidence="7" type="ORF">JCM18694_09390</name>
</gene>
<dbReference type="SUPFAM" id="SSF51735">
    <property type="entry name" value="NAD(P)-binding Rossmann-fold domains"/>
    <property type="match status" value="1"/>
</dbReference>
<name>A0A2P8CHS0_9BACT</name>
<organism evidence="8 9">
    <name type="scientific">Prolixibacter denitrificans</name>
    <dbReference type="NCBI Taxonomy" id="1541063"/>
    <lineage>
        <taxon>Bacteria</taxon>
        <taxon>Pseudomonadati</taxon>
        <taxon>Bacteroidota</taxon>
        <taxon>Bacteroidia</taxon>
        <taxon>Marinilabiliales</taxon>
        <taxon>Prolixibacteraceae</taxon>
        <taxon>Prolixibacter</taxon>
    </lineage>
</organism>
<accession>A0A2P8CHS0</accession>
<feature type="domain" description="D-isomer specific 2-hydroxyacid dehydrogenase NAD-binding" evidence="6">
    <location>
        <begin position="116"/>
        <end position="304"/>
    </location>
</feature>
<keyword evidence="3" id="KW-0520">NAD</keyword>